<evidence type="ECO:0000256" key="3">
    <source>
        <dbReference type="HAMAP-Rule" id="MF_01385"/>
    </source>
</evidence>
<evidence type="ECO:0000313" key="4">
    <source>
        <dbReference type="EMBL" id="SLN22765.1"/>
    </source>
</evidence>
<comment type="subunit">
    <text evidence="3">UreD, UreF and UreG form a complex that acts as a GTP-hydrolysis-dependent molecular chaperone, activating the urease apoprotein by helping to assemble the nickel containing metallocenter of UreC. The UreE protein probably delivers the nickel.</text>
</comment>
<gene>
    <name evidence="3 4" type="primary">ureF</name>
    <name evidence="4" type="ORF">PSA7680_00918</name>
</gene>
<comment type="function">
    <text evidence="3">Required for maturation of urease via the functional incorporation of the urease nickel metallocenter.</text>
</comment>
<dbReference type="GO" id="GO:0005737">
    <property type="term" value="C:cytoplasm"/>
    <property type="evidence" value="ECO:0007669"/>
    <property type="project" value="UniProtKB-SubCell"/>
</dbReference>
<dbReference type="InterPro" id="IPR038277">
    <property type="entry name" value="UreF_sf"/>
</dbReference>
<keyword evidence="2 3" id="KW-0143">Chaperone</keyword>
<evidence type="ECO:0000313" key="5">
    <source>
        <dbReference type="Proteomes" id="UP000193409"/>
    </source>
</evidence>
<evidence type="ECO:0000256" key="2">
    <source>
        <dbReference type="ARBA" id="ARBA00023186"/>
    </source>
</evidence>
<keyword evidence="5" id="KW-1185">Reference proteome</keyword>
<dbReference type="HAMAP" id="MF_01385">
    <property type="entry name" value="UreF"/>
    <property type="match status" value="1"/>
</dbReference>
<name>A0A1Y5RQ31_9RHOB</name>
<dbReference type="PANTHER" id="PTHR33620:SF1">
    <property type="entry name" value="UREASE ACCESSORY PROTEIN F"/>
    <property type="match status" value="1"/>
</dbReference>
<dbReference type="EMBL" id="FWFQ01000004">
    <property type="protein sequence ID" value="SLN22765.1"/>
    <property type="molecule type" value="Genomic_DNA"/>
</dbReference>
<comment type="similarity">
    <text evidence="3">Belongs to the UreF family.</text>
</comment>
<dbReference type="Gene3D" id="1.10.4190.10">
    <property type="entry name" value="Urease accessory protein UreF"/>
    <property type="match status" value="1"/>
</dbReference>
<dbReference type="PIRSF" id="PIRSF009467">
    <property type="entry name" value="Ureas_acces_UreF"/>
    <property type="match status" value="1"/>
</dbReference>
<dbReference type="OrthoDB" id="9798772at2"/>
<keyword evidence="1 3" id="KW-0996">Nickel insertion</keyword>
<organism evidence="4 5">
    <name type="scientific">Pseudoruegeria aquimaris</name>
    <dbReference type="NCBI Taxonomy" id="393663"/>
    <lineage>
        <taxon>Bacteria</taxon>
        <taxon>Pseudomonadati</taxon>
        <taxon>Pseudomonadota</taxon>
        <taxon>Alphaproteobacteria</taxon>
        <taxon>Rhodobacterales</taxon>
        <taxon>Roseobacteraceae</taxon>
        <taxon>Pseudoruegeria</taxon>
    </lineage>
</organism>
<dbReference type="Pfam" id="PF01730">
    <property type="entry name" value="UreF"/>
    <property type="match status" value="1"/>
</dbReference>
<evidence type="ECO:0000256" key="1">
    <source>
        <dbReference type="ARBA" id="ARBA00022988"/>
    </source>
</evidence>
<dbReference type="Proteomes" id="UP000193409">
    <property type="component" value="Unassembled WGS sequence"/>
</dbReference>
<comment type="subcellular location">
    <subcellularLocation>
        <location evidence="3">Cytoplasm</location>
    </subcellularLocation>
</comment>
<proteinExistence type="inferred from homology"/>
<dbReference type="RefSeq" id="WP_085867474.1">
    <property type="nucleotide sequence ID" value="NZ_FWFQ01000004.1"/>
</dbReference>
<dbReference type="PANTHER" id="PTHR33620">
    <property type="entry name" value="UREASE ACCESSORY PROTEIN F"/>
    <property type="match status" value="1"/>
</dbReference>
<accession>A0A1Y5RQ31</accession>
<dbReference type="AlphaFoldDB" id="A0A1Y5RQ31"/>
<keyword evidence="3" id="KW-0963">Cytoplasm</keyword>
<sequence>MNADLLKLTQWLSPAFPVGGFAYSHGLEQAIDAGHLRDADSLRSWLLALLRLGAGRVDAALIGQAMAGRDEAELSDLARALAASRERLEETCAQGAAFARTVSALLPHPVAEAPLPVAVGCAARQLSLPAAQVAALYLHAFTANLVSAGVRFIPLGQTEGQQVLAALHGEIDAVAQDAVTRDPLSFGSAVPGADMAAMWHETMDVRLFKS</sequence>
<dbReference type="GO" id="GO:0016151">
    <property type="term" value="F:nickel cation binding"/>
    <property type="evidence" value="ECO:0007669"/>
    <property type="project" value="UniProtKB-UniRule"/>
</dbReference>
<protein>
    <recommendedName>
        <fullName evidence="3">Urease accessory protein UreF</fullName>
    </recommendedName>
</protein>
<reference evidence="4 5" key="1">
    <citation type="submission" date="2017-03" db="EMBL/GenBank/DDBJ databases">
        <authorList>
            <person name="Afonso C.L."/>
            <person name="Miller P.J."/>
            <person name="Scott M.A."/>
            <person name="Spackman E."/>
            <person name="Goraichik I."/>
            <person name="Dimitrov K.M."/>
            <person name="Suarez D.L."/>
            <person name="Swayne D.E."/>
        </authorList>
    </citation>
    <scope>NUCLEOTIDE SEQUENCE [LARGE SCALE GENOMIC DNA]</scope>
    <source>
        <strain evidence="4 5">CECT 7680</strain>
    </source>
</reference>
<dbReference type="InterPro" id="IPR002639">
    <property type="entry name" value="UreF"/>
</dbReference>